<dbReference type="SFLD" id="SFLDG01065">
    <property type="entry name" value="anaerobic_coproporphyrinogen-I"/>
    <property type="match status" value="1"/>
</dbReference>
<evidence type="ECO:0000256" key="2">
    <source>
        <dbReference type="ARBA" id="ARBA00017228"/>
    </source>
</evidence>
<evidence type="ECO:0000256" key="6">
    <source>
        <dbReference type="ARBA" id="ARBA00023004"/>
    </source>
</evidence>
<dbReference type="SUPFAM" id="SSF102114">
    <property type="entry name" value="Radical SAM enzymes"/>
    <property type="match status" value="1"/>
</dbReference>
<reference evidence="11 12" key="1">
    <citation type="submission" date="2013-12" db="EMBL/GenBank/DDBJ databases">
        <authorList>
            <consortium name="DOE Joint Genome Institute"/>
            <person name="Smidt H."/>
            <person name="Huntemann M."/>
            <person name="Han J."/>
            <person name="Chen A."/>
            <person name="Kyrpides N."/>
            <person name="Mavromatis K."/>
            <person name="Markowitz V."/>
            <person name="Palaniappan K."/>
            <person name="Ivanova N."/>
            <person name="Schaumberg A."/>
            <person name="Pati A."/>
            <person name="Liolios K."/>
            <person name="Nordberg H.P."/>
            <person name="Cantor M.N."/>
            <person name="Hua S.X."/>
            <person name="Woyke T."/>
        </authorList>
    </citation>
    <scope>NUCLEOTIDE SEQUENCE [LARGE SCALE GENOMIC DNA]</scope>
    <source>
        <strain evidence="12">DSM 15288</strain>
    </source>
</reference>
<dbReference type="GO" id="GO:0006779">
    <property type="term" value="P:porphyrin-containing compound biosynthetic process"/>
    <property type="evidence" value="ECO:0007669"/>
    <property type="project" value="InterPro"/>
</dbReference>
<dbReference type="RefSeq" id="WP_006715876.1">
    <property type="nucleotide sequence ID" value="NZ_CP007032.1"/>
</dbReference>
<evidence type="ECO:0000259" key="10">
    <source>
        <dbReference type="PROSITE" id="PS51918"/>
    </source>
</evidence>
<comment type="subcellular location">
    <subcellularLocation>
        <location evidence="9">Cytoplasm</location>
    </subcellularLocation>
</comment>
<evidence type="ECO:0000256" key="8">
    <source>
        <dbReference type="ARBA" id="ARBA00023186"/>
    </source>
</evidence>
<dbReference type="STRING" id="871968.DESME_13210"/>
<evidence type="ECO:0000256" key="1">
    <source>
        <dbReference type="ARBA" id="ARBA00006100"/>
    </source>
</evidence>
<dbReference type="PROSITE" id="PS51918">
    <property type="entry name" value="RADICAL_SAM"/>
    <property type="match status" value="1"/>
</dbReference>
<dbReference type="OrthoDB" id="9808022at2"/>
<keyword evidence="9" id="KW-0963">Cytoplasm</keyword>
<dbReference type="NCBIfam" id="TIGR00539">
    <property type="entry name" value="hemN_rel"/>
    <property type="match status" value="1"/>
</dbReference>
<dbReference type="InterPro" id="IPR007197">
    <property type="entry name" value="rSAM"/>
</dbReference>
<dbReference type="InterPro" id="IPR006638">
    <property type="entry name" value="Elp3/MiaA/NifB-like_rSAM"/>
</dbReference>
<dbReference type="HOGENOM" id="CLU_027579_1_1_9"/>
<keyword evidence="7 9" id="KW-0411">Iron-sulfur</keyword>
<dbReference type="Pfam" id="PF06969">
    <property type="entry name" value="HemN_C"/>
    <property type="match status" value="1"/>
</dbReference>
<dbReference type="GO" id="GO:0004109">
    <property type="term" value="F:coproporphyrinogen oxidase activity"/>
    <property type="evidence" value="ECO:0007669"/>
    <property type="project" value="InterPro"/>
</dbReference>
<accession>W0EAH9</accession>
<feature type="domain" description="Radical SAM core" evidence="10">
    <location>
        <begin position="1"/>
        <end position="230"/>
    </location>
</feature>
<dbReference type="EMBL" id="CP007032">
    <property type="protein sequence ID" value="AHF07875.1"/>
    <property type="molecule type" value="Genomic_DNA"/>
</dbReference>
<comment type="similarity">
    <text evidence="1">Belongs to the anaerobic coproporphyrinogen-III oxidase family. HemW subfamily.</text>
</comment>
<keyword evidence="6 9" id="KW-0408">Iron</keyword>
<keyword evidence="4 9" id="KW-0949">S-adenosyl-L-methionine</keyword>
<dbReference type="Proteomes" id="UP000010847">
    <property type="component" value="Chromosome"/>
</dbReference>
<evidence type="ECO:0000256" key="3">
    <source>
        <dbReference type="ARBA" id="ARBA00022617"/>
    </source>
</evidence>
<dbReference type="SFLD" id="SFLDF00288">
    <property type="entry name" value="HemN-like__clustered_with_nucl"/>
    <property type="match status" value="1"/>
</dbReference>
<evidence type="ECO:0000256" key="7">
    <source>
        <dbReference type="ARBA" id="ARBA00023014"/>
    </source>
</evidence>
<organism evidence="11 12">
    <name type="scientific">Desulfitobacterium metallireducens DSM 15288</name>
    <dbReference type="NCBI Taxonomy" id="871968"/>
    <lineage>
        <taxon>Bacteria</taxon>
        <taxon>Bacillati</taxon>
        <taxon>Bacillota</taxon>
        <taxon>Clostridia</taxon>
        <taxon>Eubacteriales</taxon>
        <taxon>Desulfitobacteriaceae</taxon>
        <taxon>Desulfitobacterium</taxon>
    </lineage>
</organism>
<dbReference type="Pfam" id="PF04055">
    <property type="entry name" value="Radical_SAM"/>
    <property type="match status" value="1"/>
</dbReference>
<dbReference type="GO" id="GO:0051539">
    <property type="term" value="F:4 iron, 4 sulfur cluster binding"/>
    <property type="evidence" value="ECO:0007669"/>
    <property type="project" value="UniProtKB-UniRule"/>
</dbReference>
<dbReference type="InterPro" id="IPR004559">
    <property type="entry name" value="HemW-like"/>
</dbReference>
<evidence type="ECO:0000256" key="5">
    <source>
        <dbReference type="ARBA" id="ARBA00022723"/>
    </source>
</evidence>
<dbReference type="SFLD" id="SFLDF00562">
    <property type="entry name" value="HemN-like__clustered_with_heat"/>
    <property type="match status" value="1"/>
</dbReference>
<gene>
    <name evidence="11" type="ORF">DESME_13210</name>
</gene>
<name>W0EAH9_9FIRM</name>
<dbReference type="KEGG" id="dmt:DESME_13210"/>
<dbReference type="InterPro" id="IPR010723">
    <property type="entry name" value="HemN_C"/>
</dbReference>
<dbReference type="SFLD" id="SFLDS00029">
    <property type="entry name" value="Radical_SAM"/>
    <property type="match status" value="1"/>
</dbReference>
<evidence type="ECO:0000313" key="12">
    <source>
        <dbReference type="Proteomes" id="UP000010847"/>
    </source>
</evidence>
<dbReference type="AlphaFoldDB" id="W0EAH9"/>
<comment type="function">
    <text evidence="9">Probably acts as a heme chaperone, transferring heme to an unknown acceptor. Binds one molecule of heme per monomer, possibly covalently. Binds 1 [4Fe-4S] cluster. The cluster is coordinated with 3 cysteines and an exchangeable S-adenosyl-L-methionine.</text>
</comment>
<keyword evidence="3 9" id="KW-0349">Heme</keyword>
<dbReference type="CDD" id="cd01335">
    <property type="entry name" value="Radical_SAM"/>
    <property type="match status" value="1"/>
</dbReference>
<dbReference type="InterPro" id="IPR058240">
    <property type="entry name" value="rSAM_sf"/>
</dbReference>
<dbReference type="eggNOG" id="COG0635">
    <property type="taxonomic scope" value="Bacteria"/>
</dbReference>
<dbReference type="InterPro" id="IPR034505">
    <property type="entry name" value="Coproporphyrinogen-III_oxidase"/>
</dbReference>
<dbReference type="Gene3D" id="3.20.20.70">
    <property type="entry name" value="Aldolase class I"/>
    <property type="match status" value="1"/>
</dbReference>
<keyword evidence="9" id="KW-0004">4Fe-4S</keyword>
<dbReference type="PANTHER" id="PTHR13932">
    <property type="entry name" value="COPROPORPHYRINIGEN III OXIDASE"/>
    <property type="match status" value="1"/>
</dbReference>
<protein>
    <recommendedName>
        <fullName evidence="2 9">Heme chaperone HemW</fullName>
    </recommendedName>
</protein>
<dbReference type="SFLD" id="SFLDG01082">
    <property type="entry name" value="B12-binding_domain_containing"/>
    <property type="match status" value="1"/>
</dbReference>
<proteinExistence type="inferred from homology"/>
<dbReference type="GO" id="GO:0005737">
    <property type="term" value="C:cytoplasm"/>
    <property type="evidence" value="ECO:0007669"/>
    <property type="project" value="UniProtKB-SubCell"/>
</dbReference>
<keyword evidence="12" id="KW-1185">Reference proteome</keyword>
<evidence type="ECO:0000256" key="9">
    <source>
        <dbReference type="RuleBase" id="RU364116"/>
    </source>
</evidence>
<keyword evidence="8 9" id="KW-0143">Chaperone</keyword>
<dbReference type="InterPro" id="IPR013785">
    <property type="entry name" value="Aldolase_TIM"/>
</dbReference>
<evidence type="ECO:0000313" key="11">
    <source>
        <dbReference type="EMBL" id="AHF07875.1"/>
    </source>
</evidence>
<dbReference type="SMART" id="SM00729">
    <property type="entry name" value="Elp3"/>
    <property type="match status" value="1"/>
</dbReference>
<evidence type="ECO:0000256" key="4">
    <source>
        <dbReference type="ARBA" id="ARBA00022691"/>
    </source>
</evidence>
<sequence>MPSLYVHVPFCVRKCAYCAFYSVPLKNSKVQDYLKGLKKEIDLRKKDASEGVSSLFVGGGTPTALAEEELEALFALLKQGFDIPEAVEQTIEGNPGTLTREKLQILRRAGINRISLGVQSFDDSLLRQIGRIHTVQDVREGVHLIREAGFRNLNLDLMFGLPGQTLGAWQDTLKKAVQLGPEHLSIYGLMVEEDTPLAQSSKLLTLLPDDDDQAEMYDWTREYLRESGYLHYETSNFARPGFECQHNLGYWQGEDYLGLGPGAVGCVQNVRSKNLEDIDRYLMNLEQNGLPLEPTDVEDLSEQERMAERMILGLRLSQGVNLASFKQEFGLDIRDIYRSVLERYLTTKVLILDEKTLKLNPDFWFVANGVLQEFV</sequence>
<dbReference type="GO" id="GO:0046872">
    <property type="term" value="F:metal ion binding"/>
    <property type="evidence" value="ECO:0007669"/>
    <property type="project" value="UniProtKB-UniRule"/>
</dbReference>
<keyword evidence="5 9" id="KW-0479">Metal-binding</keyword>
<dbReference type="PANTHER" id="PTHR13932:SF5">
    <property type="entry name" value="RADICAL S-ADENOSYL METHIONINE DOMAIN-CONTAINING PROTEIN 1, MITOCHONDRIAL"/>
    <property type="match status" value="1"/>
</dbReference>